<evidence type="ECO:0000313" key="1">
    <source>
        <dbReference type="EMBL" id="USD19935.1"/>
    </source>
</evidence>
<dbReference type="Pfam" id="PF11185">
    <property type="entry name" value="DUF2971"/>
    <property type="match status" value="1"/>
</dbReference>
<name>A0ABY4VAN5_9GAMM</name>
<proteinExistence type="predicted"/>
<accession>A0ABY4VAN5</accession>
<sequence length="294" mass="33737">MAVSLYKYMTWNASYEFFLQPKLRFTQPSQFNDPFEGQASAQSMLELTQSMQPKAQYGGVFQQLIQNLQTATESPNLIYPEYAILCLASCEQNLLMWAHYAENHTGFMIELDSSHLFFQDWYSYKKVVRPTDQLLGRIHDVAYSSQRAKIPQGQSSIKSLLVKGEEWSYEEEYRMFLRREDADFHNLASCEESDPNHESCILLYQIPPEAIKRVVIGCRAGSRKQEIVDQLNQAFKLGVINPGSIQVQEAVIDPNLFRLNYRDLSIQASAPINNTYSSAVNAGKDWFFSPHLDS</sequence>
<protein>
    <submittedName>
        <fullName evidence="1">DUF2971 domain-containing protein</fullName>
    </submittedName>
</protein>
<evidence type="ECO:0000313" key="2">
    <source>
        <dbReference type="Proteomes" id="UP001055658"/>
    </source>
</evidence>
<gene>
    <name evidence="1" type="ORF">MJO52_12690</name>
</gene>
<dbReference type="EMBL" id="CP092418">
    <property type="protein sequence ID" value="USD19935.1"/>
    <property type="molecule type" value="Genomic_DNA"/>
</dbReference>
<dbReference type="RefSeq" id="WP_252082025.1">
    <property type="nucleotide sequence ID" value="NZ_CP092418.1"/>
</dbReference>
<keyword evidence="2" id="KW-1185">Reference proteome</keyword>
<reference evidence="1" key="1">
    <citation type="submission" date="2022-02" db="EMBL/GenBank/DDBJ databases">
        <title>Coral-associated bacteria.</title>
        <authorList>
            <person name="Tang K."/>
            <person name="Wang X."/>
        </authorList>
    </citation>
    <scope>NUCLEOTIDE SEQUENCE</scope>
    <source>
        <strain evidence="1">SCSIO 43006</strain>
    </source>
</reference>
<organism evidence="1 2">
    <name type="scientific">Microbulbifer variabilis</name>
    <dbReference type="NCBI Taxonomy" id="266805"/>
    <lineage>
        <taxon>Bacteria</taxon>
        <taxon>Pseudomonadati</taxon>
        <taxon>Pseudomonadota</taxon>
        <taxon>Gammaproteobacteria</taxon>
        <taxon>Cellvibrionales</taxon>
        <taxon>Microbulbiferaceae</taxon>
        <taxon>Microbulbifer</taxon>
    </lineage>
</organism>
<dbReference type="Proteomes" id="UP001055658">
    <property type="component" value="Chromosome"/>
</dbReference>
<dbReference type="InterPro" id="IPR021352">
    <property type="entry name" value="DUF2971"/>
</dbReference>